<feature type="transmembrane region" description="Helical" evidence="2">
    <location>
        <begin position="260"/>
        <end position="280"/>
    </location>
</feature>
<keyword evidence="4" id="KW-1185">Reference proteome</keyword>
<keyword evidence="2 3" id="KW-0812">Transmembrane</keyword>
<keyword evidence="2" id="KW-1133">Transmembrane helix</keyword>
<dbReference type="EMBL" id="VIIS01002210">
    <property type="protein sequence ID" value="KAF0287197.1"/>
    <property type="molecule type" value="Genomic_DNA"/>
</dbReference>
<evidence type="ECO:0000256" key="2">
    <source>
        <dbReference type="SAM" id="Phobius"/>
    </source>
</evidence>
<feature type="transmembrane region" description="Helical" evidence="2">
    <location>
        <begin position="109"/>
        <end position="128"/>
    </location>
</feature>
<evidence type="ECO:0000313" key="3">
    <source>
        <dbReference type="EMBL" id="KAF0287197.1"/>
    </source>
</evidence>
<sequence>MGHGPGATGGAAAMLQTGRQYLDLAVFFVFFCGSVYSNKYVLTSLHFTYPTIFQGWQTLFGLVFIKLVTLCSKQERLYGLDKPGFLSLLPNFLFFTGSVVAGSKALADISVPIFLAVQNVTAALVYILDHAPRFKGASAVSLLGSAFLVITAALIVLLDLDMTFKDSPYFWLMTHIVCSSVQTLHGRVADARYSDIDRLYYSYLVSVIVLAPSSLYLEEAFLVLDFPYKSQADFLAGCLVSGISAVLLAIFSIHVQEVRCAASVHGAARSLAALGSVFLFSDTKMAPAVAILVVINMCASLLVAWLPRQTLQLPTEKRPPPAISRDDAEQGKPLIEASDDEK</sequence>
<dbReference type="Proteomes" id="UP000440578">
    <property type="component" value="Unassembled WGS sequence"/>
</dbReference>
<feature type="region of interest" description="Disordered" evidence="1">
    <location>
        <begin position="314"/>
        <end position="342"/>
    </location>
</feature>
<dbReference type="AlphaFoldDB" id="A0A6A4UU01"/>
<accession>A0A6A4UU01</accession>
<feature type="transmembrane region" description="Helical" evidence="2">
    <location>
        <begin position="84"/>
        <end position="103"/>
    </location>
</feature>
<protein>
    <submittedName>
        <fullName evidence="3">Transmembrane protein 241</fullName>
    </submittedName>
</protein>
<evidence type="ECO:0000256" key="1">
    <source>
        <dbReference type="SAM" id="MobiDB-lite"/>
    </source>
</evidence>
<reference evidence="3 4" key="1">
    <citation type="submission" date="2019-07" db="EMBL/GenBank/DDBJ databases">
        <title>Draft genome assembly of a fouling barnacle, Amphibalanus amphitrite (Darwin, 1854): The first reference genome for Thecostraca.</title>
        <authorList>
            <person name="Kim W."/>
        </authorList>
    </citation>
    <scope>NUCLEOTIDE SEQUENCE [LARGE SCALE GENOMIC DNA]</scope>
    <source>
        <strain evidence="3">SNU_AA5</strain>
        <tissue evidence="3">Soma without cirri and trophi</tissue>
    </source>
</reference>
<feature type="transmembrane region" description="Helical" evidence="2">
    <location>
        <begin position="21"/>
        <end position="41"/>
    </location>
</feature>
<dbReference type="OrthoDB" id="417037at2759"/>
<keyword evidence="2" id="KW-0472">Membrane</keyword>
<feature type="transmembrane region" description="Helical" evidence="2">
    <location>
        <begin position="234"/>
        <end position="253"/>
    </location>
</feature>
<feature type="transmembrane region" description="Helical" evidence="2">
    <location>
        <begin position="286"/>
        <end position="307"/>
    </location>
</feature>
<feature type="compositionally biased region" description="Basic and acidic residues" evidence="1">
    <location>
        <begin position="315"/>
        <end position="330"/>
    </location>
</feature>
<feature type="transmembrane region" description="Helical" evidence="2">
    <location>
        <begin position="200"/>
        <end position="222"/>
    </location>
</feature>
<organism evidence="3 4">
    <name type="scientific">Amphibalanus amphitrite</name>
    <name type="common">Striped barnacle</name>
    <name type="synonym">Balanus amphitrite</name>
    <dbReference type="NCBI Taxonomy" id="1232801"/>
    <lineage>
        <taxon>Eukaryota</taxon>
        <taxon>Metazoa</taxon>
        <taxon>Ecdysozoa</taxon>
        <taxon>Arthropoda</taxon>
        <taxon>Crustacea</taxon>
        <taxon>Multicrustacea</taxon>
        <taxon>Cirripedia</taxon>
        <taxon>Thoracica</taxon>
        <taxon>Thoracicalcarea</taxon>
        <taxon>Balanomorpha</taxon>
        <taxon>Balanoidea</taxon>
        <taxon>Balanidae</taxon>
        <taxon>Amphibalaninae</taxon>
        <taxon>Amphibalanus</taxon>
    </lineage>
</organism>
<comment type="caution">
    <text evidence="3">The sequence shown here is derived from an EMBL/GenBank/DDBJ whole genome shotgun (WGS) entry which is preliminary data.</text>
</comment>
<name>A0A6A4UU01_AMPAM</name>
<feature type="transmembrane region" description="Helical" evidence="2">
    <location>
        <begin position="53"/>
        <end position="72"/>
    </location>
</feature>
<proteinExistence type="predicted"/>
<gene>
    <name evidence="3" type="primary">Tmem241</name>
    <name evidence="3" type="ORF">FJT64_014383</name>
</gene>
<feature type="transmembrane region" description="Helical" evidence="2">
    <location>
        <begin position="140"/>
        <end position="158"/>
    </location>
</feature>
<feature type="transmembrane region" description="Helical" evidence="2">
    <location>
        <begin position="170"/>
        <end position="188"/>
    </location>
</feature>
<evidence type="ECO:0000313" key="4">
    <source>
        <dbReference type="Proteomes" id="UP000440578"/>
    </source>
</evidence>